<protein>
    <recommendedName>
        <fullName evidence="1">Putative Se/S carrier protein-like domain-containing protein</fullName>
    </recommendedName>
</protein>
<dbReference type="Pfam" id="PF11823">
    <property type="entry name" value="Se_S_carrier"/>
    <property type="match status" value="1"/>
</dbReference>
<evidence type="ECO:0000313" key="2">
    <source>
        <dbReference type="EMBL" id="MEO1771284.1"/>
    </source>
</evidence>
<dbReference type="RefSeq" id="WP_207704334.1">
    <property type="nucleotide sequence ID" value="NZ_JAFREL020000002.1"/>
</dbReference>
<dbReference type="InterPro" id="IPR021778">
    <property type="entry name" value="Se/S_carrier-like"/>
</dbReference>
<keyword evidence="3" id="KW-1185">Reference proteome</keyword>
<proteinExistence type="predicted"/>
<reference evidence="2 3" key="1">
    <citation type="submission" date="2024-02" db="EMBL/GenBank/DDBJ databases">
        <title>The Genome Sequence of Enterococcus sp. DIV0159.</title>
        <authorList>
            <person name="Earl A."/>
            <person name="Manson A."/>
            <person name="Gilmore M."/>
            <person name="Sanders J."/>
            <person name="Shea T."/>
            <person name="Howe W."/>
            <person name="Livny J."/>
            <person name="Cuomo C."/>
            <person name="Neafsey D."/>
            <person name="Birren B."/>
        </authorList>
    </citation>
    <scope>NUCLEOTIDE SEQUENCE [LARGE SCALE GENOMIC DNA]</scope>
    <source>
        <strain evidence="2 3">665A</strain>
    </source>
</reference>
<dbReference type="EMBL" id="JAFREL020000002">
    <property type="protein sequence ID" value="MEO1771284.1"/>
    <property type="molecule type" value="Genomic_DNA"/>
</dbReference>
<accession>A0ABV0ERL5</accession>
<dbReference type="Proteomes" id="UP000664357">
    <property type="component" value="Unassembled WGS sequence"/>
</dbReference>
<feature type="domain" description="Putative Se/S carrier protein-like" evidence="1">
    <location>
        <begin position="6"/>
        <end position="66"/>
    </location>
</feature>
<comment type="caution">
    <text evidence="2">The sequence shown here is derived from an EMBL/GenBank/DDBJ whole genome shotgun (WGS) entry which is preliminary data.</text>
</comment>
<name>A0ABV0ERL5_9ENTE</name>
<gene>
    <name evidence="2" type="ORF">JZO67_003264</name>
</gene>
<organism evidence="2 3">
    <name type="scientific">Candidatus Enterococcus ferrettii</name>
    <dbReference type="NCBI Taxonomy" id="2815324"/>
    <lineage>
        <taxon>Bacteria</taxon>
        <taxon>Bacillati</taxon>
        <taxon>Bacillota</taxon>
        <taxon>Bacilli</taxon>
        <taxon>Lactobacillales</taxon>
        <taxon>Enterococcaceae</taxon>
        <taxon>Enterococcus</taxon>
    </lineage>
</organism>
<sequence length="76" mass="8635">MKKWLIVTFETEHAALYFSTLCKEATIAGRLMPIPRKLSAGCGISWRSETAWEEQIRTLIQENSAELDCQLVHVAL</sequence>
<evidence type="ECO:0000313" key="3">
    <source>
        <dbReference type="Proteomes" id="UP000664357"/>
    </source>
</evidence>
<evidence type="ECO:0000259" key="1">
    <source>
        <dbReference type="Pfam" id="PF11823"/>
    </source>
</evidence>